<protein>
    <recommendedName>
        <fullName evidence="6">CUB domain-containing protein</fullName>
    </recommendedName>
</protein>
<dbReference type="EMBL" id="KB204047">
    <property type="protein sequence ID" value="ESO82048.1"/>
    <property type="molecule type" value="Genomic_DNA"/>
</dbReference>
<dbReference type="CTD" id="20241371"/>
<name>V3YVN7_LOTGI</name>
<organism evidence="4 5">
    <name type="scientific">Lottia gigantea</name>
    <name type="common">Giant owl limpet</name>
    <dbReference type="NCBI Taxonomy" id="225164"/>
    <lineage>
        <taxon>Eukaryota</taxon>
        <taxon>Metazoa</taxon>
        <taxon>Spiralia</taxon>
        <taxon>Lophotrochozoa</taxon>
        <taxon>Mollusca</taxon>
        <taxon>Gastropoda</taxon>
        <taxon>Patellogastropoda</taxon>
        <taxon>Lottioidea</taxon>
        <taxon>Lottiidae</taxon>
        <taxon>Lottia</taxon>
    </lineage>
</organism>
<keyword evidence="5" id="KW-1185">Reference proteome</keyword>
<evidence type="ECO:0000313" key="5">
    <source>
        <dbReference type="Proteomes" id="UP000030746"/>
    </source>
</evidence>
<dbReference type="OrthoDB" id="6115609at2759"/>
<dbReference type="KEGG" id="lgi:LOTGIDRAFT_170322"/>
<keyword evidence="2" id="KW-0812">Transmembrane</keyword>
<evidence type="ECO:0000256" key="1">
    <source>
        <dbReference type="SAM" id="MobiDB-lite"/>
    </source>
</evidence>
<evidence type="ECO:0008006" key="6">
    <source>
        <dbReference type="Google" id="ProtNLM"/>
    </source>
</evidence>
<dbReference type="HOGENOM" id="CLU_659355_0_0_1"/>
<evidence type="ECO:0000256" key="3">
    <source>
        <dbReference type="SAM" id="SignalP"/>
    </source>
</evidence>
<dbReference type="Proteomes" id="UP000030746">
    <property type="component" value="Unassembled WGS sequence"/>
</dbReference>
<feature type="region of interest" description="Disordered" evidence="1">
    <location>
        <begin position="312"/>
        <end position="417"/>
    </location>
</feature>
<feature type="compositionally biased region" description="Polar residues" evidence="1">
    <location>
        <begin position="312"/>
        <end position="329"/>
    </location>
</feature>
<keyword evidence="2" id="KW-1133">Transmembrane helix</keyword>
<sequence length="417" mass="46465">MEILRLFVFGMFLSMVWNEEEALPRIRQSTVCLNCKKASTVKIACVKHERIGFEGIYYGGKNIRSCKVGAKLDCQISTPNCCIPDKNSDCIATVDTKSYYESCLGLESCSFTFADDSMTCSQDSSITNPNYAGISYYCIPETTFVYLEQDSISNGNVVYLINQDYPVALGSFTAFTCSVETKCGKTLSISALDIFLGYDGTRGQCIHELTIQDNELDFKESIEIICGKNARRRPSPCWVTQEDITISTTMSYNSTNGTNLSKSTMPDDDTPVRTIVLSVIIILLVAVGITIGVSYYKKHKQSKISPNENVVALSTSSNTGSENELSTPSPGRVPTRKRLEDEDDQSDDHNATESPTSDNWRTRSRRFVPPLVDYPSAPIRKSTVLPGIGERRRPRSYRAALPQDIRRPLPKIERNIE</sequence>
<dbReference type="GeneID" id="20241371"/>
<gene>
    <name evidence="4" type="ORF">LOTGIDRAFT_170322</name>
</gene>
<proteinExistence type="predicted"/>
<feature type="compositionally biased region" description="Basic and acidic residues" evidence="1">
    <location>
        <begin position="404"/>
        <end position="417"/>
    </location>
</feature>
<dbReference type="RefSeq" id="XP_009067214.1">
    <property type="nucleotide sequence ID" value="XM_009068966.1"/>
</dbReference>
<feature type="signal peptide" evidence="3">
    <location>
        <begin position="1"/>
        <end position="18"/>
    </location>
</feature>
<keyword evidence="2" id="KW-0472">Membrane</keyword>
<feature type="chain" id="PRO_5004715094" description="CUB domain-containing protein" evidence="3">
    <location>
        <begin position="19"/>
        <end position="417"/>
    </location>
</feature>
<evidence type="ECO:0000256" key="2">
    <source>
        <dbReference type="SAM" id="Phobius"/>
    </source>
</evidence>
<keyword evidence="3" id="KW-0732">Signal</keyword>
<dbReference type="AlphaFoldDB" id="V3YVN7"/>
<feature type="transmembrane region" description="Helical" evidence="2">
    <location>
        <begin position="275"/>
        <end position="296"/>
    </location>
</feature>
<reference evidence="4 5" key="1">
    <citation type="journal article" date="2013" name="Nature">
        <title>Insights into bilaterian evolution from three spiralian genomes.</title>
        <authorList>
            <person name="Simakov O."/>
            <person name="Marletaz F."/>
            <person name="Cho S.J."/>
            <person name="Edsinger-Gonzales E."/>
            <person name="Havlak P."/>
            <person name="Hellsten U."/>
            <person name="Kuo D.H."/>
            <person name="Larsson T."/>
            <person name="Lv J."/>
            <person name="Arendt D."/>
            <person name="Savage R."/>
            <person name="Osoegawa K."/>
            <person name="de Jong P."/>
            <person name="Grimwood J."/>
            <person name="Chapman J.A."/>
            <person name="Shapiro H."/>
            <person name="Aerts A."/>
            <person name="Otillar R.P."/>
            <person name="Terry A.Y."/>
            <person name="Boore J.L."/>
            <person name="Grigoriev I.V."/>
            <person name="Lindberg D.R."/>
            <person name="Seaver E.C."/>
            <person name="Weisblat D.A."/>
            <person name="Putnam N.H."/>
            <person name="Rokhsar D.S."/>
        </authorList>
    </citation>
    <scope>NUCLEOTIDE SEQUENCE [LARGE SCALE GENOMIC DNA]</scope>
</reference>
<evidence type="ECO:0000313" key="4">
    <source>
        <dbReference type="EMBL" id="ESO82048.1"/>
    </source>
</evidence>
<accession>V3YVN7</accession>